<accession>A0A370KU74</accession>
<reference evidence="2 3" key="1">
    <citation type="submission" date="2017-03" db="EMBL/GenBank/DDBJ databases">
        <title>Genome analysis of Rhizobial strains effectives or ineffectives for nitrogen fixation isolated from bean seeds.</title>
        <authorList>
            <person name="Peralta H."/>
            <person name="Aguilar-Vera A."/>
            <person name="Mora Y."/>
            <person name="Vargas-Lagunas C."/>
            <person name="Girard L."/>
            <person name="Mora J."/>
        </authorList>
    </citation>
    <scope>NUCLEOTIDE SEQUENCE [LARGE SCALE GENOMIC DNA]</scope>
    <source>
        <strain evidence="2 3">CCGM3</strain>
    </source>
</reference>
<gene>
    <name evidence="2" type="ORF">B5K06_06400</name>
</gene>
<dbReference type="PROSITE" id="PS51831">
    <property type="entry name" value="HD"/>
    <property type="match status" value="1"/>
</dbReference>
<protein>
    <submittedName>
        <fullName evidence="2">Phosphohydrolase</fullName>
    </submittedName>
</protein>
<comment type="caution">
    <text evidence="2">The sequence shown here is derived from an EMBL/GenBank/DDBJ whole genome shotgun (WGS) entry which is preliminary data.</text>
</comment>
<dbReference type="EMBL" id="NAAC01000006">
    <property type="protein sequence ID" value="RDJ14521.1"/>
    <property type="molecule type" value="Genomic_DNA"/>
</dbReference>
<dbReference type="Proteomes" id="UP000254939">
    <property type="component" value="Unassembled WGS sequence"/>
</dbReference>
<evidence type="ECO:0000313" key="2">
    <source>
        <dbReference type="EMBL" id="RDJ14521.1"/>
    </source>
</evidence>
<dbReference type="SUPFAM" id="SSF109604">
    <property type="entry name" value="HD-domain/PDEase-like"/>
    <property type="match status" value="1"/>
</dbReference>
<sequence length="214" mass="23275">MFQAKAFAPFEKLASELIVHSSEGDDGSHDIAHVLRVFKNAMRIQALEGGDARVIAAAVLLHDCVAVEKNSPMRSKASVLAAEKASAVLAELDWEGDDIAAVAHAIVTHSFSANVPPETLEAKILQDADRLDAIGMIGAGRCFYIGGRMSSALYDPFDPSGSNRELDDKRFVIDHFQTKLFKLADGFQTKAGRALAAERDQRLRDFLAAFMDEI</sequence>
<dbReference type="SMART" id="SM00471">
    <property type="entry name" value="HDc"/>
    <property type="match status" value="1"/>
</dbReference>
<dbReference type="PANTHER" id="PTHR33594:SF1">
    <property type="entry name" value="HD_PDEASE DOMAIN-CONTAINING PROTEIN"/>
    <property type="match status" value="1"/>
</dbReference>
<proteinExistence type="predicted"/>
<dbReference type="Pfam" id="PF01966">
    <property type="entry name" value="HD"/>
    <property type="match status" value="1"/>
</dbReference>
<name>A0A370KU74_9HYPH</name>
<dbReference type="CDD" id="cd00077">
    <property type="entry name" value="HDc"/>
    <property type="match status" value="1"/>
</dbReference>
<feature type="domain" description="HD" evidence="1">
    <location>
        <begin position="30"/>
        <end position="134"/>
    </location>
</feature>
<keyword evidence="2" id="KW-0378">Hydrolase</keyword>
<dbReference type="RefSeq" id="WP_114712162.1">
    <property type="nucleotide sequence ID" value="NZ_KZ857258.1"/>
</dbReference>
<dbReference type="InterPro" id="IPR006674">
    <property type="entry name" value="HD_domain"/>
</dbReference>
<dbReference type="GO" id="GO:0016787">
    <property type="term" value="F:hydrolase activity"/>
    <property type="evidence" value="ECO:0007669"/>
    <property type="project" value="UniProtKB-KW"/>
</dbReference>
<evidence type="ECO:0000259" key="1">
    <source>
        <dbReference type="PROSITE" id="PS51831"/>
    </source>
</evidence>
<dbReference type="PANTHER" id="PTHR33594">
    <property type="entry name" value="SUPERFAMILY HYDROLASE, PUTATIVE (AFU_ORTHOLOGUE AFUA_1G03035)-RELATED"/>
    <property type="match status" value="1"/>
</dbReference>
<dbReference type="OrthoDB" id="9797344at2"/>
<dbReference type="InterPro" id="IPR003607">
    <property type="entry name" value="HD/PDEase_dom"/>
</dbReference>
<dbReference type="AlphaFoldDB" id="A0A370KU74"/>
<organism evidence="2 3">
    <name type="scientific">Rhizobium grahamii</name>
    <dbReference type="NCBI Taxonomy" id="1120045"/>
    <lineage>
        <taxon>Bacteria</taxon>
        <taxon>Pseudomonadati</taxon>
        <taxon>Pseudomonadota</taxon>
        <taxon>Alphaproteobacteria</taxon>
        <taxon>Hyphomicrobiales</taxon>
        <taxon>Rhizobiaceae</taxon>
        <taxon>Rhizobium/Agrobacterium group</taxon>
        <taxon>Rhizobium</taxon>
    </lineage>
</organism>
<dbReference type="Gene3D" id="1.10.3210.50">
    <property type="match status" value="1"/>
</dbReference>
<evidence type="ECO:0000313" key="3">
    <source>
        <dbReference type="Proteomes" id="UP000254939"/>
    </source>
</evidence>